<dbReference type="Gene3D" id="3.40.50.1010">
    <property type="entry name" value="5'-nuclease"/>
    <property type="match status" value="1"/>
</dbReference>
<dbReference type="KEGG" id="mgot:MgSA37_01507"/>
<gene>
    <name evidence="8" type="primary">vapC_4</name>
    <name evidence="8" type="ORF">MgSA37_01507</name>
</gene>
<dbReference type="Pfam" id="PF01850">
    <property type="entry name" value="PIN"/>
    <property type="match status" value="1"/>
</dbReference>
<keyword evidence="2" id="KW-1277">Toxin-antitoxin system</keyword>
<proteinExistence type="inferred from homology"/>
<evidence type="ECO:0000256" key="4">
    <source>
        <dbReference type="ARBA" id="ARBA00022723"/>
    </source>
</evidence>
<keyword evidence="5" id="KW-0378">Hydrolase</keyword>
<reference evidence="8 9" key="1">
    <citation type="submission" date="2015-12" db="EMBL/GenBank/DDBJ databases">
        <title>Genome sequence of Mucilaginibacter gotjawali.</title>
        <authorList>
            <person name="Lee J.S."/>
            <person name="Lee K.C."/>
            <person name="Kim K.K."/>
            <person name="Lee B.W."/>
        </authorList>
    </citation>
    <scope>NUCLEOTIDE SEQUENCE [LARGE SCALE GENOMIC DNA]</scope>
    <source>
        <strain evidence="8 9">SA3-7</strain>
    </source>
</reference>
<dbReference type="PANTHER" id="PTHR33653">
    <property type="entry name" value="RIBONUCLEASE VAPC2"/>
    <property type="match status" value="1"/>
</dbReference>
<dbReference type="InterPro" id="IPR002716">
    <property type="entry name" value="PIN_dom"/>
</dbReference>
<protein>
    <submittedName>
        <fullName evidence="8">tRNA(FMet)-specific endonuclease VapC</fullName>
    </submittedName>
</protein>
<keyword evidence="4" id="KW-0479">Metal-binding</keyword>
<dbReference type="OrthoDB" id="9804823at2"/>
<dbReference type="PANTHER" id="PTHR33653:SF1">
    <property type="entry name" value="RIBONUCLEASE VAPC2"/>
    <property type="match status" value="1"/>
</dbReference>
<name>A0A0X8X000_9SPHI</name>
<dbReference type="AlphaFoldDB" id="A0A0X8X000"/>
<keyword evidence="3" id="KW-0540">Nuclease</keyword>
<evidence type="ECO:0000256" key="5">
    <source>
        <dbReference type="ARBA" id="ARBA00022801"/>
    </source>
</evidence>
<evidence type="ECO:0000256" key="7">
    <source>
        <dbReference type="ARBA" id="ARBA00038093"/>
    </source>
</evidence>
<evidence type="ECO:0000256" key="2">
    <source>
        <dbReference type="ARBA" id="ARBA00022649"/>
    </source>
</evidence>
<comment type="similarity">
    <text evidence="7">Belongs to the PINc/VapC protein family.</text>
</comment>
<dbReference type="GO" id="GO:0046872">
    <property type="term" value="F:metal ion binding"/>
    <property type="evidence" value="ECO:0007669"/>
    <property type="project" value="UniProtKB-KW"/>
</dbReference>
<evidence type="ECO:0000256" key="3">
    <source>
        <dbReference type="ARBA" id="ARBA00022722"/>
    </source>
</evidence>
<dbReference type="EMBL" id="AP017313">
    <property type="protein sequence ID" value="BAU53340.1"/>
    <property type="molecule type" value="Genomic_DNA"/>
</dbReference>
<keyword evidence="6" id="KW-0460">Magnesium</keyword>
<dbReference type="CDD" id="cd09881">
    <property type="entry name" value="PIN_VapC4-5_FitB-like"/>
    <property type="match status" value="1"/>
</dbReference>
<evidence type="ECO:0000256" key="6">
    <source>
        <dbReference type="ARBA" id="ARBA00022842"/>
    </source>
</evidence>
<dbReference type="GO" id="GO:0004519">
    <property type="term" value="F:endonuclease activity"/>
    <property type="evidence" value="ECO:0007669"/>
    <property type="project" value="UniProtKB-KW"/>
</dbReference>
<dbReference type="RefSeq" id="WP_096350849.1">
    <property type="nucleotide sequence ID" value="NZ_AP017313.1"/>
</dbReference>
<organism evidence="8 9">
    <name type="scientific">Mucilaginibacter gotjawali</name>
    <dbReference type="NCBI Taxonomy" id="1550579"/>
    <lineage>
        <taxon>Bacteria</taxon>
        <taxon>Pseudomonadati</taxon>
        <taxon>Bacteroidota</taxon>
        <taxon>Sphingobacteriia</taxon>
        <taxon>Sphingobacteriales</taxon>
        <taxon>Sphingobacteriaceae</taxon>
        <taxon>Mucilaginibacter</taxon>
    </lineage>
</organism>
<dbReference type="SUPFAM" id="SSF88723">
    <property type="entry name" value="PIN domain-like"/>
    <property type="match status" value="1"/>
</dbReference>
<accession>A0A0X8X000</accession>
<comment type="cofactor">
    <cofactor evidence="1">
        <name>Mg(2+)</name>
        <dbReference type="ChEBI" id="CHEBI:18420"/>
    </cofactor>
</comment>
<dbReference type="GO" id="GO:0016787">
    <property type="term" value="F:hydrolase activity"/>
    <property type="evidence" value="ECO:0007669"/>
    <property type="project" value="UniProtKB-KW"/>
</dbReference>
<keyword evidence="8" id="KW-0255">Endonuclease</keyword>
<evidence type="ECO:0000256" key="1">
    <source>
        <dbReference type="ARBA" id="ARBA00001946"/>
    </source>
</evidence>
<evidence type="ECO:0000313" key="8">
    <source>
        <dbReference type="EMBL" id="BAU53340.1"/>
    </source>
</evidence>
<evidence type="ECO:0000313" key="9">
    <source>
        <dbReference type="Proteomes" id="UP000218263"/>
    </source>
</evidence>
<sequence>MNLLFDTNILIHLAKDTSRRLLTTVINPDNQKIFISVVSISELKSIAVQNKWGIRKWNVVNAILDEAVIIEINEGLTDTYAEIDAFSQRRNPSYANYSFDKPRNMGKNDLWIASTAALLGLKLVTTDADFNHLHQIFIEVQHIKPEFL</sequence>
<keyword evidence="9" id="KW-1185">Reference proteome</keyword>
<dbReference type="InterPro" id="IPR029060">
    <property type="entry name" value="PIN-like_dom_sf"/>
</dbReference>
<dbReference type="Proteomes" id="UP000218263">
    <property type="component" value="Chromosome"/>
</dbReference>
<dbReference type="InterPro" id="IPR050556">
    <property type="entry name" value="Type_II_TA_system_RNase"/>
</dbReference>